<proteinExistence type="predicted"/>
<dbReference type="RefSeq" id="WP_183116672.1">
    <property type="nucleotide sequence ID" value="NZ_JABEQG010000072.1"/>
</dbReference>
<dbReference type="AlphaFoldDB" id="A0A7W4NPM8"/>
<evidence type="ECO:0000313" key="1">
    <source>
        <dbReference type="EMBL" id="MBB2158295.1"/>
    </source>
</evidence>
<dbReference type="Proteomes" id="UP000550787">
    <property type="component" value="Unassembled WGS sequence"/>
</dbReference>
<dbReference type="EMBL" id="JABEQG010000072">
    <property type="protein sequence ID" value="MBB2158295.1"/>
    <property type="molecule type" value="Genomic_DNA"/>
</dbReference>
<reference evidence="1 2" key="1">
    <citation type="submission" date="2020-04" db="EMBL/GenBank/DDBJ databases">
        <title>Description of novel Gluconacetobacter.</title>
        <authorList>
            <person name="Sombolestani A."/>
        </authorList>
    </citation>
    <scope>NUCLEOTIDE SEQUENCE [LARGE SCALE GENOMIC DNA]</scope>
    <source>
        <strain evidence="1 2">LMG 7603</strain>
    </source>
</reference>
<sequence>MIDKQTTAKKLKKSAAMAALRRQDEEELDAAYCSQSAGILAATSSAGAKREIRKRINT</sequence>
<accession>A0A7W4NPM8</accession>
<protein>
    <submittedName>
        <fullName evidence="1">Uncharacterized protein</fullName>
    </submittedName>
</protein>
<name>A0A7W4NPM8_GLUDI</name>
<gene>
    <name evidence="1" type="ORF">HLH33_18700</name>
</gene>
<comment type="caution">
    <text evidence="1">The sequence shown here is derived from an EMBL/GenBank/DDBJ whole genome shotgun (WGS) entry which is preliminary data.</text>
</comment>
<organism evidence="1 2">
    <name type="scientific">Gluconacetobacter diazotrophicus</name>
    <name type="common">Acetobacter diazotrophicus</name>
    <dbReference type="NCBI Taxonomy" id="33996"/>
    <lineage>
        <taxon>Bacteria</taxon>
        <taxon>Pseudomonadati</taxon>
        <taxon>Pseudomonadota</taxon>
        <taxon>Alphaproteobacteria</taxon>
        <taxon>Acetobacterales</taxon>
        <taxon>Acetobacteraceae</taxon>
        <taxon>Gluconacetobacter</taxon>
    </lineage>
</organism>
<evidence type="ECO:0000313" key="2">
    <source>
        <dbReference type="Proteomes" id="UP000550787"/>
    </source>
</evidence>